<sequence length="57" mass="6519">MEMVKVLKDVEMSNLLEEVQEEELNEILGAKKSSGAIRTVSHDCHMNSWQFIFTCCS</sequence>
<dbReference type="Proteomes" id="UP000256337">
    <property type="component" value="Unassembled WGS sequence"/>
</dbReference>
<protein>
    <recommendedName>
        <fullName evidence="7">Lantibiotic</fullName>
    </recommendedName>
</protein>
<evidence type="ECO:0000256" key="2">
    <source>
        <dbReference type="ARBA" id="ARBA00022529"/>
    </source>
</evidence>
<comment type="PTM">
    <text evidence="7">Maturation of lantibiotics involves the enzymatic conversion of Thr, and Ser into dehydrated AA and the formation of thioether bonds with cysteine. This is followed by membrane translocation and cleavage of the modified precursor.</text>
</comment>
<keyword evidence="6 7" id="KW-0078">Bacteriocin</keyword>
<dbReference type="GO" id="GO:0031640">
    <property type="term" value="P:killing of cells of another organism"/>
    <property type="evidence" value="ECO:0007669"/>
    <property type="project" value="UniProtKB-UniRule"/>
</dbReference>
<dbReference type="GO" id="GO:0005102">
    <property type="term" value="F:signaling receptor binding"/>
    <property type="evidence" value="ECO:0007669"/>
    <property type="project" value="UniProtKB-KW"/>
</dbReference>
<accession>A0AAX1RXJ3</accession>
<evidence type="ECO:0000313" key="9">
    <source>
        <dbReference type="Proteomes" id="UP000256337"/>
    </source>
</evidence>
<evidence type="ECO:0000313" key="8">
    <source>
        <dbReference type="EMBL" id="REI23376.1"/>
    </source>
</evidence>
<dbReference type="NCBIfam" id="NF040664">
    <property type="entry name" value="HEC_x9_TCC_lant"/>
    <property type="match status" value="1"/>
</dbReference>
<reference evidence="8 9" key="1">
    <citation type="journal article" date="2018" name="Vet. Microbiol.">
        <title>Characterisation of Staphylococcus felis isolated from cats using whole genome sequencing.</title>
        <authorList>
            <person name="Worthing K."/>
            <person name="Pang S."/>
            <person name="Trott D.J."/>
            <person name="Abraham S."/>
            <person name="Coombs G.W."/>
            <person name="Jordan D."/>
            <person name="McIntyre L."/>
            <person name="Davies M.R."/>
            <person name="Norris J."/>
        </authorList>
    </citation>
    <scope>NUCLEOTIDE SEQUENCE [LARGE SCALE GENOMIC DNA]</scope>
    <source>
        <strain evidence="8 9">F25</strain>
    </source>
</reference>
<dbReference type="Pfam" id="PF04604">
    <property type="entry name" value="L_biotic_typeA"/>
    <property type="match status" value="1"/>
</dbReference>
<evidence type="ECO:0000256" key="7">
    <source>
        <dbReference type="RuleBase" id="RU362078"/>
    </source>
</evidence>
<dbReference type="GO" id="GO:0005576">
    <property type="term" value="C:extracellular region"/>
    <property type="evidence" value="ECO:0007669"/>
    <property type="project" value="InterPro"/>
</dbReference>
<dbReference type="GO" id="GO:0042742">
    <property type="term" value="P:defense response to bacterium"/>
    <property type="evidence" value="ECO:0007669"/>
    <property type="project" value="UniProtKB-UniRule"/>
</dbReference>
<evidence type="ECO:0000256" key="3">
    <source>
        <dbReference type="ARBA" id="ARBA00022784"/>
    </source>
</evidence>
<dbReference type="EMBL" id="QKYD01000069">
    <property type="protein sequence ID" value="REI23376.1"/>
    <property type="molecule type" value="Genomic_DNA"/>
</dbReference>
<comment type="function">
    <text evidence="7">Lanthionine-containing peptide antibiotic (lantibiotic) active on Gram-positive bacteria. The bactericidal activity of lantibiotics is based on depolarization of energized bacterial cytoplasmic membranes, initiated by the formation of aqueous transmembrane pores.</text>
</comment>
<dbReference type="InterPro" id="IPR007682">
    <property type="entry name" value="Lantibiotic_typ-A_Lactobact"/>
</dbReference>
<evidence type="ECO:0000256" key="1">
    <source>
        <dbReference type="ARBA" id="ARBA00009379"/>
    </source>
</evidence>
<proteinExistence type="inferred from homology"/>
<gene>
    <name evidence="8" type="ORF">DOS76_03840</name>
</gene>
<organism evidence="8 9">
    <name type="scientific">Staphylococcus felis</name>
    <dbReference type="NCBI Taxonomy" id="46127"/>
    <lineage>
        <taxon>Bacteria</taxon>
        <taxon>Bacillati</taxon>
        <taxon>Bacillota</taxon>
        <taxon>Bacilli</taxon>
        <taxon>Bacillales</taxon>
        <taxon>Staphylococcaceae</taxon>
        <taxon>Staphylococcus</taxon>
    </lineage>
</organism>
<keyword evidence="2 7" id="KW-0929">Antimicrobial</keyword>
<evidence type="ECO:0000256" key="5">
    <source>
        <dbReference type="ARBA" id="ARBA00023022"/>
    </source>
</evidence>
<keyword evidence="5 7" id="KW-0044">Antibiotic</keyword>
<keyword evidence="3" id="KW-0883">Thioether bond</keyword>
<evidence type="ECO:0000256" key="4">
    <source>
        <dbReference type="ARBA" id="ARBA00022789"/>
    </source>
</evidence>
<evidence type="ECO:0000256" key="6">
    <source>
        <dbReference type="ARBA" id="ARBA00023048"/>
    </source>
</evidence>
<dbReference type="RefSeq" id="WP_115856514.1">
    <property type="nucleotide sequence ID" value="NZ_CAJUZR010000008.1"/>
</dbReference>
<name>A0AAX1RXJ3_9STAP</name>
<dbReference type="AlphaFoldDB" id="A0AAX1RXJ3"/>
<comment type="caution">
    <text evidence="8">The sequence shown here is derived from an EMBL/GenBank/DDBJ whole genome shotgun (WGS) entry which is preliminary data.</text>
</comment>
<comment type="similarity">
    <text evidence="1 7">Belongs to the type A lantibiotic family.</text>
</comment>
<keyword evidence="4 7" id="KW-0425">Lantibiotic</keyword>